<keyword evidence="2" id="KW-1185">Reference proteome</keyword>
<accession>A0A1E3W1F2</accession>
<gene>
    <name evidence="1" type="ORF">AUC69_08230</name>
</gene>
<proteinExistence type="predicted"/>
<organism evidence="1 2">
    <name type="scientific">Methyloceanibacter superfactus</name>
    <dbReference type="NCBI Taxonomy" id="1774969"/>
    <lineage>
        <taxon>Bacteria</taxon>
        <taxon>Pseudomonadati</taxon>
        <taxon>Pseudomonadota</taxon>
        <taxon>Alphaproteobacteria</taxon>
        <taxon>Hyphomicrobiales</taxon>
        <taxon>Hyphomicrobiaceae</taxon>
        <taxon>Methyloceanibacter</taxon>
    </lineage>
</organism>
<comment type="caution">
    <text evidence="1">The sequence shown here is derived from an EMBL/GenBank/DDBJ whole genome shotgun (WGS) entry which is preliminary data.</text>
</comment>
<evidence type="ECO:0000313" key="2">
    <source>
        <dbReference type="Proteomes" id="UP000094472"/>
    </source>
</evidence>
<dbReference type="InterPro" id="IPR038282">
    <property type="entry name" value="DUF2267_sf"/>
</dbReference>
<dbReference type="Proteomes" id="UP000094472">
    <property type="component" value="Unassembled WGS sequence"/>
</dbReference>
<name>A0A1E3W1F2_9HYPH</name>
<dbReference type="Pfam" id="PF10025">
    <property type="entry name" value="DUF2267"/>
    <property type="match status" value="1"/>
</dbReference>
<dbReference type="AlphaFoldDB" id="A0A1E3W1F2"/>
<sequence length="150" mass="16752">MSTGLDTFDKTVQESNLWLKAIMERLESDDRHHAYSTLRAVLHALRDRIGAESAAHLGAQLPMLLRGLFYEGWDPTGKPTKERHEDAFLAHIARELPRASADEVEQGTLAVLDVLSKHIDRGAAIKIAGMFPEELRKFWPAFIQQAAHGG</sequence>
<dbReference type="Gene3D" id="1.10.490.110">
    <property type="entry name" value="Uncharacterized conserved protein DUF2267"/>
    <property type="match status" value="1"/>
</dbReference>
<dbReference type="EMBL" id="LPWF01000016">
    <property type="protein sequence ID" value="ODR99612.1"/>
    <property type="molecule type" value="Genomic_DNA"/>
</dbReference>
<evidence type="ECO:0008006" key="3">
    <source>
        <dbReference type="Google" id="ProtNLM"/>
    </source>
</evidence>
<evidence type="ECO:0000313" key="1">
    <source>
        <dbReference type="EMBL" id="ODR99612.1"/>
    </source>
</evidence>
<dbReference type="STRING" id="1774969.AUC69_08230"/>
<reference evidence="1 2" key="1">
    <citation type="journal article" date="2016" name="Environ. Microbiol.">
        <title>New Methyloceanibacter diversity from North Sea sediments includes methanotroph containing solely the soluble methane monooxygenase.</title>
        <authorList>
            <person name="Vekeman B."/>
            <person name="Kerckhof F.M."/>
            <person name="Cremers G."/>
            <person name="de Vos P."/>
            <person name="Vandamme P."/>
            <person name="Boon N."/>
            <person name="Op den Camp H.J."/>
            <person name="Heylen K."/>
        </authorList>
    </citation>
    <scope>NUCLEOTIDE SEQUENCE [LARGE SCALE GENOMIC DNA]</scope>
    <source>
        <strain evidence="1 2">R-67175</strain>
    </source>
</reference>
<dbReference type="RefSeq" id="WP_069441160.1">
    <property type="nucleotide sequence ID" value="NZ_LPWF01000016.1"/>
</dbReference>
<protein>
    <recommendedName>
        <fullName evidence="3">DUF2267 domain-containing protein</fullName>
    </recommendedName>
</protein>
<dbReference type="InterPro" id="IPR018727">
    <property type="entry name" value="DUF2267"/>
</dbReference>
<dbReference type="OrthoDB" id="20942at2"/>